<reference evidence="1 2" key="1">
    <citation type="submission" date="2014-01" db="EMBL/GenBank/DDBJ databases">
        <title>Genome sequence determination for a cystic fibrosis isolate, Inquilinus limosus.</title>
        <authorList>
            <person name="Pino M."/>
            <person name="Di Conza J."/>
            <person name="Gutkind G."/>
        </authorList>
    </citation>
    <scope>NUCLEOTIDE SEQUENCE [LARGE SCALE GENOMIC DNA]</scope>
    <source>
        <strain evidence="1 2">MP06</strain>
    </source>
</reference>
<dbReference type="OrthoDB" id="8455942at2"/>
<comment type="caution">
    <text evidence="1">The sequence shown here is derived from an EMBL/GenBank/DDBJ whole genome shotgun (WGS) entry which is preliminary data.</text>
</comment>
<dbReference type="RefSeq" id="WP_034830572.1">
    <property type="nucleotide sequence ID" value="NZ_JANX01000001.1"/>
</dbReference>
<evidence type="ECO:0000313" key="1">
    <source>
        <dbReference type="EMBL" id="KGM36160.1"/>
    </source>
</evidence>
<dbReference type="AlphaFoldDB" id="A0A0A0DDN8"/>
<gene>
    <name evidence="1" type="ORF">P409_00500</name>
</gene>
<name>A0A0A0DDN8_9PROT</name>
<proteinExistence type="predicted"/>
<dbReference type="Proteomes" id="UP000029995">
    <property type="component" value="Unassembled WGS sequence"/>
</dbReference>
<organism evidence="1 2">
    <name type="scientific">Inquilinus limosus MP06</name>
    <dbReference type="NCBI Taxonomy" id="1398085"/>
    <lineage>
        <taxon>Bacteria</taxon>
        <taxon>Pseudomonadati</taxon>
        <taxon>Pseudomonadota</taxon>
        <taxon>Alphaproteobacteria</taxon>
        <taxon>Rhodospirillales</taxon>
        <taxon>Rhodospirillaceae</taxon>
        <taxon>Inquilinus</taxon>
    </lineage>
</organism>
<protein>
    <submittedName>
        <fullName evidence="1">Uncharacterized protein</fullName>
    </submittedName>
</protein>
<accession>A0A0A0DDN8</accession>
<dbReference type="EMBL" id="JANX01000001">
    <property type="protein sequence ID" value="KGM36160.1"/>
    <property type="molecule type" value="Genomic_DNA"/>
</dbReference>
<sequence length="132" mass="14303">MFKHTPEQARAAWVAALRSGQYKQTTDTLKDDYGFCCLGVACDVYAKLEPETGASWDGDTFVTPNHDDDQNDATLPTLVRNWLGLDGFSGPLTREATLATCAASLANLNDDKGFTFAQLADVIENKGVVLRG</sequence>
<evidence type="ECO:0000313" key="2">
    <source>
        <dbReference type="Proteomes" id="UP000029995"/>
    </source>
</evidence>